<evidence type="ECO:0000313" key="5">
    <source>
        <dbReference type="Proteomes" id="UP000425960"/>
    </source>
</evidence>
<reference evidence="4 5" key="1">
    <citation type="submission" date="2019-11" db="EMBL/GenBank/DDBJ databases">
        <title>Comparative genomics of hydrocarbon-degrading Desulfosarcina strains.</title>
        <authorList>
            <person name="Watanabe M."/>
            <person name="Kojima H."/>
            <person name="Fukui M."/>
        </authorList>
    </citation>
    <scope>NUCLEOTIDE SEQUENCE [LARGE SCALE GENOMIC DNA]</scope>
    <source>
        <strain evidence="4 5">28bB2T</strain>
    </source>
</reference>
<proteinExistence type="inferred from homology"/>
<dbReference type="InterPro" id="IPR045336">
    <property type="entry name" value="MmgE_PrpD_N"/>
</dbReference>
<protein>
    <recommendedName>
        <fullName evidence="6">2-methylcitrate dehydratase</fullName>
    </recommendedName>
</protein>
<dbReference type="PANTHER" id="PTHR16943:SF8">
    <property type="entry name" value="2-METHYLCITRATE DEHYDRATASE"/>
    <property type="match status" value="1"/>
</dbReference>
<evidence type="ECO:0000259" key="2">
    <source>
        <dbReference type="Pfam" id="PF03972"/>
    </source>
</evidence>
<dbReference type="Gene3D" id="3.30.1330.120">
    <property type="entry name" value="2-methylcitrate dehydratase PrpD"/>
    <property type="match status" value="1"/>
</dbReference>
<dbReference type="Proteomes" id="UP000425960">
    <property type="component" value="Chromosome"/>
</dbReference>
<organism evidence="4 5">
    <name type="scientific">Desulfosarcina ovata subsp. sediminis</name>
    <dbReference type="NCBI Taxonomy" id="885957"/>
    <lineage>
        <taxon>Bacteria</taxon>
        <taxon>Pseudomonadati</taxon>
        <taxon>Thermodesulfobacteriota</taxon>
        <taxon>Desulfobacteria</taxon>
        <taxon>Desulfobacterales</taxon>
        <taxon>Desulfosarcinaceae</taxon>
        <taxon>Desulfosarcina</taxon>
    </lineage>
</organism>
<dbReference type="InterPro" id="IPR045337">
    <property type="entry name" value="MmgE_PrpD_C"/>
</dbReference>
<dbReference type="Pfam" id="PF19305">
    <property type="entry name" value="MmgE_PrpD_C"/>
    <property type="match status" value="1"/>
</dbReference>
<dbReference type="Pfam" id="PF03972">
    <property type="entry name" value="MmgE_PrpD_N"/>
    <property type="match status" value="1"/>
</dbReference>
<dbReference type="PANTHER" id="PTHR16943">
    <property type="entry name" value="2-METHYLCITRATE DEHYDRATASE-RELATED"/>
    <property type="match status" value="1"/>
</dbReference>
<dbReference type="GO" id="GO:0016829">
    <property type="term" value="F:lyase activity"/>
    <property type="evidence" value="ECO:0007669"/>
    <property type="project" value="InterPro"/>
</dbReference>
<evidence type="ECO:0000259" key="3">
    <source>
        <dbReference type="Pfam" id="PF19305"/>
    </source>
</evidence>
<dbReference type="EMBL" id="AP021876">
    <property type="protein sequence ID" value="BBO79445.1"/>
    <property type="molecule type" value="Genomic_DNA"/>
</dbReference>
<gene>
    <name evidence="4" type="ORF">DSCO28_00110</name>
</gene>
<evidence type="ECO:0008006" key="6">
    <source>
        <dbReference type="Google" id="ProtNLM"/>
    </source>
</evidence>
<evidence type="ECO:0000313" key="4">
    <source>
        <dbReference type="EMBL" id="BBO79445.1"/>
    </source>
</evidence>
<dbReference type="InterPro" id="IPR042188">
    <property type="entry name" value="MmgE/PrpD_sf_2"/>
</dbReference>
<accession>A0A5K7ZGP5</accession>
<name>A0A5K7ZGP5_9BACT</name>
<dbReference type="InterPro" id="IPR036148">
    <property type="entry name" value="MmgE/PrpD_sf"/>
</dbReference>
<feature type="domain" description="MmgE/PrpD C-terminal" evidence="3">
    <location>
        <begin position="272"/>
        <end position="430"/>
    </location>
</feature>
<dbReference type="InterPro" id="IPR042183">
    <property type="entry name" value="MmgE/PrpD_sf_1"/>
</dbReference>
<comment type="similarity">
    <text evidence="1">Belongs to the PrpD family.</text>
</comment>
<dbReference type="InterPro" id="IPR005656">
    <property type="entry name" value="MmgE_PrpD"/>
</dbReference>
<sequence length="454" mass="49611">MNAKHKIMTIAERFADYIYITSYDSIPKYIQRFAKLCILDWIGVTLGGSKEPVSDILLDLIDIMGGNPHATIIGKGVKTNALFAALINGTMSHALDFDDTHKDAGIHPSVCLAPAAIAVAEYKRASGRDLITAFIIGFEVAARIGIAAGQTHYEYGWHATATIGRFGATASAAKLMGLSPEQIVNAFGITGTQVSGLREVFGTMSKPFHAGKAAMDGILSMALARRNFDSSHEIFEGRFGLKNVFSPKSQSSDMLTGLGKQHHIQDIAFKPYASALATHSTIQAIEAIRKEENITAADVEEVQIEFGPLPYSVVNRKNPQKVLEGKFSVQHCAAIALIRGRVSRDMFTSKDLNDPHIIAIRDRINVLLNPELTMFETIVTVKTKQGATLNKFIKESKGSPGVPLTLPEMKEKFMDLASSVIPKENAEKIFEKIGRLQEIQDVNEIISLCNPEKK</sequence>
<dbReference type="KEGG" id="dov:DSCO28_00110"/>
<evidence type="ECO:0000256" key="1">
    <source>
        <dbReference type="ARBA" id="ARBA00006174"/>
    </source>
</evidence>
<feature type="domain" description="MmgE/PrpD N-terminal" evidence="2">
    <location>
        <begin position="12"/>
        <end position="250"/>
    </location>
</feature>
<dbReference type="AlphaFoldDB" id="A0A5K7ZGP5"/>
<dbReference type="Gene3D" id="1.10.4100.10">
    <property type="entry name" value="2-methylcitrate dehydratase PrpD"/>
    <property type="match status" value="1"/>
</dbReference>
<dbReference type="SUPFAM" id="SSF103378">
    <property type="entry name" value="2-methylcitrate dehydratase PrpD"/>
    <property type="match status" value="1"/>
</dbReference>